<protein>
    <submittedName>
        <fullName evidence="2">Uncharacterized protein</fullName>
    </submittedName>
</protein>
<keyword evidence="1" id="KW-0732">Signal</keyword>
<evidence type="ECO:0000256" key="1">
    <source>
        <dbReference type="SAM" id="SignalP"/>
    </source>
</evidence>
<gene>
    <name evidence="2" type="ORF">G8E00_08365</name>
</gene>
<organism evidence="2 3">
    <name type="scientific">Acinetobacter shaoyimingii</name>
    <dbReference type="NCBI Taxonomy" id="2715164"/>
    <lineage>
        <taxon>Bacteria</taxon>
        <taxon>Pseudomonadati</taxon>
        <taxon>Pseudomonadota</taxon>
        <taxon>Gammaproteobacteria</taxon>
        <taxon>Moraxellales</taxon>
        <taxon>Moraxellaceae</taxon>
        <taxon>Acinetobacter</taxon>
    </lineage>
</organism>
<keyword evidence="3" id="KW-1185">Reference proteome</keyword>
<sequence>MKKRALFIAFLGLVCGYSNADQKIAATAKSQDLQATENTIQIKTRPEILGLWGMSIPNTKSCTEYYNFRGSNEVIVNSAQEWSAGLFEYQPSPDNTKEVLPTVVMQIRYENNEKDCSGNQVDQTGDLSQYFVKWQNPNQIQFCANEKGQECFATLRRVLP</sequence>
<dbReference type="AlphaFoldDB" id="A0A6G8RVJ0"/>
<evidence type="ECO:0000313" key="2">
    <source>
        <dbReference type="EMBL" id="QIO05962.1"/>
    </source>
</evidence>
<evidence type="ECO:0000313" key="3">
    <source>
        <dbReference type="Proteomes" id="UP000502297"/>
    </source>
</evidence>
<name>A0A6G8RVJ0_9GAMM</name>
<dbReference type="KEGG" id="asha:G8E00_08365"/>
<accession>A0A6G8RVJ0</accession>
<dbReference type="EMBL" id="CP049801">
    <property type="protein sequence ID" value="QIO05962.1"/>
    <property type="molecule type" value="Genomic_DNA"/>
</dbReference>
<feature type="chain" id="PRO_5026150026" evidence="1">
    <location>
        <begin position="21"/>
        <end position="160"/>
    </location>
</feature>
<dbReference type="RefSeq" id="WP_166009893.1">
    <property type="nucleotide sequence ID" value="NZ_CP049801.1"/>
</dbReference>
<dbReference type="Proteomes" id="UP000502297">
    <property type="component" value="Chromosome"/>
</dbReference>
<feature type="signal peptide" evidence="1">
    <location>
        <begin position="1"/>
        <end position="20"/>
    </location>
</feature>
<reference evidence="2 3" key="1">
    <citation type="submission" date="2020-03" db="EMBL/GenBank/DDBJ databases">
        <authorList>
            <person name="Zhu W."/>
        </authorList>
    </citation>
    <scope>NUCLEOTIDE SEQUENCE [LARGE SCALE GENOMIC DNA]</scope>
    <source>
        <strain evidence="2 3">323-1</strain>
    </source>
</reference>
<proteinExistence type="predicted"/>